<protein>
    <submittedName>
        <fullName evidence="1">Uncharacterized protein</fullName>
    </submittedName>
</protein>
<dbReference type="EMBL" id="CP016022">
    <property type="protein sequence ID" value="ANJ71548.1"/>
    <property type="molecule type" value="Genomic_DNA"/>
</dbReference>
<dbReference type="Proteomes" id="UP000078572">
    <property type="component" value="Chromosome 1"/>
</dbReference>
<dbReference type="STRING" id="190721.ACS15_0723"/>
<dbReference type="AlphaFoldDB" id="A0A191ZTW8"/>
<dbReference type="GeneID" id="61525021"/>
<evidence type="ECO:0000313" key="1">
    <source>
        <dbReference type="EMBL" id="ANJ71548.1"/>
    </source>
</evidence>
<reference evidence="2" key="1">
    <citation type="submission" date="2016-06" db="EMBL/GenBank/DDBJ databases">
        <authorList>
            <person name="Xu Y."/>
            <person name="Nagy A."/>
            <person name="Yan X."/>
            <person name="Kim S.W."/>
            <person name="Haley B."/>
            <person name="Liu N.T."/>
            <person name="Nou X."/>
        </authorList>
    </citation>
    <scope>NUCLEOTIDE SEQUENCE [LARGE SCALE GENOMIC DNA]</scope>
    <source>
        <strain evidence="2">ATCC 49129</strain>
    </source>
</reference>
<evidence type="ECO:0000313" key="2">
    <source>
        <dbReference type="Proteomes" id="UP000078572"/>
    </source>
</evidence>
<name>A0A191ZTW8_9RALS</name>
<dbReference type="RefSeq" id="WP_064801948.1">
    <property type="nucleotide sequence ID" value="NZ_CP016022.1"/>
</dbReference>
<keyword evidence="2" id="KW-1185">Reference proteome</keyword>
<gene>
    <name evidence="1" type="ORF">A9Y76_03225</name>
</gene>
<accession>A0A191ZTW8</accession>
<sequence length="102" mass="10504">MNTTSMLARAGLCSGLAIALAGCMTSTPVYDKHFGEAVRTVQAMQTLNLDAAKNTDTVAGVDGRAATAAMDRYSGQFRNPQADTSAFTVGVGTGNSLDAQAR</sequence>
<proteinExistence type="predicted"/>
<organism evidence="1 2">
    <name type="scientific">Ralstonia insidiosa</name>
    <dbReference type="NCBI Taxonomy" id="190721"/>
    <lineage>
        <taxon>Bacteria</taxon>
        <taxon>Pseudomonadati</taxon>
        <taxon>Pseudomonadota</taxon>
        <taxon>Betaproteobacteria</taxon>
        <taxon>Burkholderiales</taxon>
        <taxon>Burkholderiaceae</taxon>
        <taxon>Ralstonia</taxon>
    </lineage>
</organism>
<dbReference type="OrthoDB" id="8537668at2"/>